<dbReference type="Proteomes" id="UP001589750">
    <property type="component" value="Unassembled WGS sequence"/>
</dbReference>
<gene>
    <name evidence="1" type="ORF">ACFFRI_18600</name>
</gene>
<dbReference type="GO" id="GO:0008168">
    <property type="term" value="F:methyltransferase activity"/>
    <property type="evidence" value="ECO:0007669"/>
    <property type="project" value="UniProtKB-KW"/>
</dbReference>
<dbReference type="GO" id="GO:0032259">
    <property type="term" value="P:methylation"/>
    <property type="evidence" value="ECO:0007669"/>
    <property type="project" value="UniProtKB-KW"/>
</dbReference>
<proteinExistence type="predicted"/>
<dbReference type="CDD" id="cd02440">
    <property type="entry name" value="AdoMet_MTases"/>
    <property type="match status" value="1"/>
</dbReference>
<protein>
    <submittedName>
        <fullName evidence="1">SAM-dependent methyltransferase</fullName>
    </submittedName>
</protein>
<comment type="caution">
    <text evidence="1">The sequence shown here is derived from an EMBL/GenBank/DDBJ whole genome shotgun (WGS) entry which is preliminary data.</text>
</comment>
<evidence type="ECO:0000313" key="1">
    <source>
        <dbReference type="EMBL" id="MFB9315069.1"/>
    </source>
</evidence>
<keyword evidence="1" id="KW-0808">Transferase</keyword>
<keyword evidence="2" id="KW-1185">Reference proteome</keyword>
<dbReference type="InterPro" id="IPR029063">
    <property type="entry name" value="SAM-dependent_MTases_sf"/>
</dbReference>
<dbReference type="SUPFAM" id="SSF53335">
    <property type="entry name" value="S-adenosyl-L-methionine-dependent methyltransferases"/>
    <property type="match status" value="1"/>
</dbReference>
<accession>A0ABV5KHG7</accession>
<dbReference type="EMBL" id="JBHMDG010000028">
    <property type="protein sequence ID" value="MFB9315069.1"/>
    <property type="molecule type" value="Genomic_DNA"/>
</dbReference>
<organism evidence="1 2">
    <name type="scientific">Nocardioides plantarum</name>
    <dbReference type="NCBI Taxonomy" id="29299"/>
    <lineage>
        <taxon>Bacteria</taxon>
        <taxon>Bacillati</taxon>
        <taxon>Actinomycetota</taxon>
        <taxon>Actinomycetes</taxon>
        <taxon>Propionibacteriales</taxon>
        <taxon>Nocardioidaceae</taxon>
        <taxon>Nocardioides</taxon>
    </lineage>
</organism>
<name>A0ABV5KHG7_9ACTN</name>
<dbReference type="RefSeq" id="WP_140007335.1">
    <property type="nucleotide sequence ID" value="NZ_JBHMDG010000028.1"/>
</dbReference>
<keyword evidence="1" id="KW-0489">Methyltransferase</keyword>
<reference evidence="1 2" key="1">
    <citation type="submission" date="2024-09" db="EMBL/GenBank/DDBJ databases">
        <authorList>
            <person name="Sun Q."/>
            <person name="Mori K."/>
        </authorList>
    </citation>
    <scope>NUCLEOTIDE SEQUENCE [LARGE SCALE GENOMIC DNA]</scope>
    <source>
        <strain evidence="1 2">JCM 9626</strain>
    </source>
</reference>
<sequence length="223" mass="23441">MTDQLNRVEQVEPVTQPFSTVFAYALQGHPCAVIGLDDAPSVMPMDAWTRVADEHDQSILDLCVGPTLDVGCGPGRMTAALVERGVVALGIDVVREAVGQTLQRGGAALQLDVFDTVPGEGRWSTALLADGNVGIGGDPISLLSRVRELIESRGRIVVEVAAPGVPAKTVWATIEAGGARSSRFRWAVVGLDDIGVLAARAGLRLVDQTCHGGRWVAVLQAVT</sequence>
<evidence type="ECO:0000313" key="2">
    <source>
        <dbReference type="Proteomes" id="UP001589750"/>
    </source>
</evidence>
<dbReference type="Gene3D" id="3.40.50.150">
    <property type="entry name" value="Vaccinia Virus protein VP39"/>
    <property type="match status" value="1"/>
</dbReference>